<dbReference type="GO" id="GO:0030246">
    <property type="term" value="F:carbohydrate binding"/>
    <property type="evidence" value="ECO:0007669"/>
    <property type="project" value="InterPro"/>
</dbReference>
<dbReference type="Proteomes" id="UP000471152">
    <property type="component" value="Unassembled WGS sequence"/>
</dbReference>
<dbReference type="InterPro" id="IPR011013">
    <property type="entry name" value="Gal_mutarotase_sf_dom"/>
</dbReference>
<protein>
    <submittedName>
        <fullName evidence="1">Aldose 1-epimerase family protein</fullName>
    </submittedName>
</protein>
<dbReference type="AlphaFoldDB" id="A0A6P0EYM7"/>
<reference evidence="1 3" key="1">
    <citation type="submission" date="2020-01" db="EMBL/GenBank/DDBJ databases">
        <title>the WGS Modestobacter muralis CPCC 204518.</title>
        <authorList>
            <person name="Jiang Z."/>
        </authorList>
    </citation>
    <scope>NUCLEOTIDE SEQUENCE [LARGE SCALE GENOMIC DNA]</scope>
    <source>
        <strain evidence="1 3">DSM 100205</strain>
    </source>
</reference>
<keyword evidence="3" id="KW-1185">Reference proteome</keyword>
<comment type="caution">
    <text evidence="1">The sequence shown here is derived from an EMBL/GenBank/DDBJ whole genome shotgun (WGS) entry which is preliminary data.</text>
</comment>
<evidence type="ECO:0000313" key="3">
    <source>
        <dbReference type="Proteomes" id="UP000468828"/>
    </source>
</evidence>
<dbReference type="Pfam" id="PF01263">
    <property type="entry name" value="Aldose_epim"/>
    <property type="match status" value="1"/>
</dbReference>
<proteinExistence type="predicted"/>
<accession>A0A6P0EYM7</accession>
<dbReference type="Proteomes" id="UP000468828">
    <property type="component" value="Unassembled WGS sequence"/>
</dbReference>
<dbReference type="EMBL" id="JAAGWH010000021">
    <property type="protein sequence ID" value="NEK94378.1"/>
    <property type="molecule type" value="Genomic_DNA"/>
</dbReference>
<dbReference type="InterPro" id="IPR014718">
    <property type="entry name" value="GH-type_carb-bd"/>
</dbReference>
<dbReference type="InterPro" id="IPR008183">
    <property type="entry name" value="Aldose_1/G6P_1-epimerase"/>
</dbReference>
<sequence length="296" mass="31856">MTGERSWTIRSGGHEAVIGRTGAGVRGYRVDGVQVVDALGEREVASAYHGLVLAPWPNRVPDGRWSWGGQELQLPVNEAATGCALHGLVAYAAWQVRELTGDAVELGIAVEPQPGYPFALDLTVRWSVGEDGLRCAMGVVNTGWDTAPFGVAVHPYVVLPGCGVDDLELTLPAGSWLQTDERLRPVALHPVDGGDRDFRSGAPLRRRSLDTAFTDVTGQVARVAGGERVVEVWADPAFGWWQVYTSDYFPAGSERYRHALAVEAMTCGPDALNTGRDLLTLEPGARWDAAWGVRAA</sequence>
<dbReference type="RefSeq" id="WP_163610951.1">
    <property type="nucleotide sequence ID" value="NZ_JAAGWB010000023.1"/>
</dbReference>
<dbReference type="Gene3D" id="2.70.98.10">
    <property type="match status" value="1"/>
</dbReference>
<reference evidence="2 4" key="2">
    <citation type="submission" date="2020-02" db="EMBL/GenBank/DDBJ databases">
        <title>The WGS of Modestobacter muralis DSM 100205.</title>
        <authorList>
            <person name="Jiang Z."/>
        </authorList>
    </citation>
    <scope>NUCLEOTIDE SEQUENCE [LARGE SCALE GENOMIC DNA]</scope>
    <source>
        <strain evidence="2 4">DSM 100205</strain>
    </source>
</reference>
<dbReference type="GO" id="GO:0005975">
    <property type="term" value="P:carbohydrate metabolic process"/>
    <property type="evidence" value="ECO:0007669"/>
    <property type="project" value="InterPro"/>
</dbReference>
<name>A0A6P0EYM7_9ACTN</name>
<dbReference type="EMBL" id="JAAGWB010000023">
    <property type="protein sequence ID" value="NEN51266.1"/>
    <property type="molecule type" value="Genomic_DNA"/>
</dbReference>
<dbReference type="SUPFAM" id="SSF74650">
    <property type="entry name" value="Galactose mutarotase-like"/>
    <property type="match status" value="1"/>
</dbReference>
<dbReference type="CDD" id="cd09022">
    <property type="entry name" value="Aldose_epim_Ec_YihR"/>
    <property type="match status" value="1"/>
</dbReference>
<evidence type="ECO:0000313" key="2">
    <source>
        <dbReference type="EMBL" id="NEN51266.1"/>
    </source>
</evidence>
<organism evidence="1 3">
    <name type="scientific">Modestobacter muralis</name>
    <dbReference type="NCBI Taxonomy" id="1608614"/>
    <lineage>
        <taxon>Bacteria</taxon>
        <taxon>Bacillati</taxon>
        <taxon>Actinomycetota</taxon>
        <taxon>Actinomycetes</taxon>
        <taxon>Geodermatophilales</taxon>
        <taxon>Geodermatophilaceae</taxon>
        <taxon>Modestobacter</taxon>
    </lineage>
</organism>
<evidence type="ECO:0000313" key="4">
    <source>
        <dbReference type="Proteomes" id="UP000471152"/>
    </source>
</evidence>
<gene>
    <name evidence="2" type="ORF">G3R41_10010</name>
    <name evidence="1" type="ORF">GCU67_09355</name>
</gene>
<dbReference type="GO" id="GO:0016853">
    <property type="term" value="F:isomerase activity"/>
    <property type="evidence" value="ECO:0007669"/>
    <property type="project" value="InterPro"/>
</dbReference>
<evidence type="ECO:0000313" key="1">
    <source>
        <dbReference type="EMBL" id="NEK94378.1"/>
    </source>
</evidence>
<dbReference type="InterPro" id="IPR037480">
    <property type="entry name" value="YihR-like"/>
</dbReference>